<keyword evidence="2" id="KW-0808">Transferase</keyword>
<protein>
    <submittedName>
        <fullName evidence="6">Carbohydrate kinase</fullName>
    </submittedName>
</protein>
<feature type="domain" description="Carbohydrate kinase FGGY N-terminal" evidence="4">
    <location>
        <begin position="8"/>
        <end position="241"/>
    </location>
</feature>
<dbReference type="InterPro" id="IPR049382">
    <property type="entry name" value="FGGY_C_2"/>
</dbReference>
<proteinExistence type="inferred from homology"/>
<dbReference type="InterPro" id="IPR043129">
    <property type="entry name" value="ATPase_NBD"/>
</dbReference>
<evidence type="ECO:0000259" key="5">
    <source>
        <dbReference type="Pfam" id="PF21546"/>
    </source>
</evidence>
<keyword evidence="7" id="KW-1185">Reference proteome</keyword>
<dbReference type="CDD" id="cd07772">
    <property type="entry name" value="ASKHA_NBD_FGGY_NaCK-like"/>
    <property type="match status" value="1"/>
</dbReference>
<reference evidence="6 7" key="1">
    <citation type="submission" date="2020-05" db="EMBL/GenBank/DDBJ databases">
        <authorList>
            <person name="Kim M.K."/>
        </authorList>
    </citation>
    <scope>NUCLEOTIDE SEQUENCE [LARGE SCALE GENOMIC DNA]</scope>
    <source>
        <strain evidence="6 7">BT25</strain>
    </source>
</reference>
<keyword evidence="3 6" id="KW-0418">Kinase</keyword>
<organism evidence="6 7">
    <name type="scientific">Phyllobacterium pellucidum</name>
    <dbReference type="NCBI Taxonomy" id="2740464"/>
    <lineage>
        <taxon>Bacteria</taxon>
        <taxon>Pseudomonadati</taxon>
        <taxon>Pseudomonadota</taxon>
        <taxon>Alphaproteobacteria</taxon>
        <taxon>Hyphomicrobiales</taxon>
        <taxon>Phyllobacteriaceae</taxon>
        <taxon>Phyllobacterium</taxon>
    </lineage>
</organism>
<comment type="caution">
    <text evidence="6">The sequence shown here is derived from an EMBL/GenBank/DDBJ whole genome shotgun (WGS) entry which is preliminary data.</text>
</comment>
<dbReference type="Pfam" id="PF00370">
    <property type="entry name" value="FGGY_N"/>
    <property type="match status" value="1"/>
</dbReference>
<evidence type="ECO:0000256" key="3">
    <source>
        <dbReference type="ARBA" id="ARBA00022777"/>
    </source>
</evidence>
<dbReference type="Pfam" id="PF21546">
    <property type="entry name" value="FGGY_C_2"/>
    <property type="match status" value="1"/>
</dbReference>
<evidence type="ECO:0000313" key="6">
    <source>
        <dbReference type="EMBL" id="NTS33770.1"/>
    </source>
</evidence>
<evidence type="ECO:0000256" key="2">
    <source>
        <dbReference type="ARBA" id="ARBA00022679"/>
    </source>
</evidence>
<dbReference type="AlphaFoldDB" id="A0A849W0Z9"/>
<evidence type="ECO:0000313" key="7">
    <source>
        <dbReference type="Proteomes" id="UP000550508"/>
    </source>
</evidence>
<dbReference type="GO" id="GO:0016301">
    <property type="term" value="F:kinase activity"/>
    <property type="evidence" value="ECO:0007669"/>
    <property type="project" value="UniProtKB-KW"/>
</dbReference>
<comment type="similarity">
    <text evidence="1">Belongs to the FGGY kinase family.</text>
</comment>
<gene>
    <name evidence="6" type="ORF">HQ945_21155</name>
</gene>
<dbReference type="EMBL" id="JABUMX010000007">
    <property type="protein sequence ID" value="NTS33770.1"/>
    <property type="molecule type" value="Genomic_DNA"/>
</dbReference>
<dbReference type="InterPro" id="IPR050406">
    <property type="entry name" value="FGGY_Carb_Kinase"/>
</dbReference>
<feature type="domain" description="Carbohydrate kinase FGGY C-terminal" evidence="5">
    <location>
        <begin position="249"/>
        <end position="422"/>
    </location>
</feature>
<dbReference type="Gene3D" id="3.30.420.40">
    <property type="match status" value="2"/>
</dbReference>
<dbReference type="GO" id="GO:0005975">
    <property type="term" value="P:carbohydrate metabolic process"/>
    <property type="evidence" value="ECO:0007669"/>
    <property type="project" value="InterPro"/>
</dbReference>
<dbReference type="PANTHER" id="PTHR43095">
    <property type="entry name" value="SUGAR KINASE"/>
    <property type="match status" value="1"/>
</dbReference>
<dbReference type="InterPro" id="IPR018484">
    <property type="entry name" value="FGGY_N"/>
</dbReference>
<name>A0A849W0Z9_9HYPH</name>
<dbReference type="SUPFAM" id="SSF53067">
    <property type="entry name" value="Actin-like ATPase domain"/>
    <property type="match status" value="1"/>
</dbReference>
<dbReference type="PANTHER" id="PTHR43095:SF5">
    <property type="entry name" value="XYLULOSE KINASE"/>
    <property type="match status" value="1"/>
</dbReference>
<evidence type="ECO:0000259" key="4">
    <source>
        <dbReference type="Pfam" id="PF00370"/>
    </source>
</evidence>
<dbReference type="RefSeq" id="WP_113282283.1">
    <property type="nucleotide sequence ID" value="NZ_JABUMX010000007.1"/>
</dbReference>
<accession>A0A849W0Z9</accession>
<sequence>MTSRHNIAVLDIGKTNAKVVVVDAATGAEIAARSVANTVIREGPYPHYDVDMLWDFVVGALASFVKAPSVDAISVTTHGAAAALLGDDALAMPVIDYEYEYPESVRSAYRKLRPPFAKTSSPLLSGGLNVGAQVHFQKTEFPEAFAKVRTILTYAQYWVWRLTGIAANEVTSLGCHTDLWNPQANAYSSLVDTLGIRDLMAPIRSAFERIGNLAPAVAGKIGGDRAIPVYCGIHDSNASLLPHLMTRKSPFAVVSTGTWVVSFAVGGQLDRLDPDRDTLANVDANGHAVPSARFMGGREFDILTAGDKREPDAGTLRDVVDRRLMILPGVVNGSGPFPQRKAVWPNGEPSDSLERNSAASLYAALMTHTCLGLIGASGPTVVEGPFSRNGVYLSALRSLTSREIIALPGSTGTSLGAALLAGATCDLQQSSVMVEPLDEEFLAYAAEWRERLSDK</sequence>
<dbReference type="Proteomes" id="UP000550508">
    <property type="component" value="Unassembled WGS sequence"/>
</dbReference>
<evidence type="ECO:0000256" key="1">
    <source>
        <dbReference type="ARBA" id="ARBA00009156"/>
    </source>
</evidence>